<evidence type="ECO:0000256" key="2">
    <source>
        <dbReference type="ARBA" id="ARBA00012180"/>
    </source>
</evidence>
<accession>A0AAE0PVD5</accession>
<dbReference type="SUPFAM" id="SSF56672">
    <property type="entry name" value="DNA/RNA polymerases"/>
    <property type="match status" value="1"/>
</dbReference>
<dbReference type="PROSITE" id="PS50878">
    <property type="entry name" value="RT_POL"/>
    <property type="match status" value="1"/>
</dbReference>
<name>A0AAE0PVD5_9TELE</name>
<dbReference type="EC" id="3.1.26.4" evidence="2"/>
<dbReference type="InterPro" id="IPR043502">
    <property type="entry name" value="DNA/RNA_pol_sf"/>
</dbReference>
<keyword evidence="4" id="KW-0812">Transmembrane</keyword>
<feature type="region of interest" description="Disordered" evidence="3">
    <location>
        <begin position="120"/>
        <end position="147"/>
    </location>
</feature>
<evidence type="ECO:0000313" key="7">
    <source>
        <dbReference type="Proteomes" id="UP001274896"/>
    </source>
</evidence>
<protein>
    <recommendedName>
        <fullName evidence="2">ribonuclease H</fullName>
        <ecNumber evidence="2">3.1.26.4</ecNumber>
    </recommendedName>
</protein>
<sequence>MENYSPPPPPTPPPHPPVSPPPTPPPSPSPPPPPPLPTPTPTPAPLPQENLNSSFQLTVFQLERVKGFIINIIIIIIIVFGLSGAGSWRQQSKQGCPDFPLPRHFLQLFQRDPEAFPGVSSQWGMPGTPPQGDVQEASETDAEPPQLSPFDVKEQRLYPELLLGDRAPYPISKGAPRHPTEEAHFGHLYPGSYPVGHDPELMTIDLEKAYDRVPREELWYCMRKSGVAEKYVRVVQDMYERSRTVVRCAVGQTEEFNVEVGLHQGSALSPFLFAMVMDQLSEEVRQESPWTMMFADDIVICSESREQVEENLERRGMKVSRSKTEYMCVNEREGSGTVRLQGEEVKKVQEFKYLGSTVQSNGECGKEVKKRVQAGWNGWRKVWGVLCERKISARIKGKVYRTVVRPAMLYGLETVSLRKRQESELEVAELKMLRFSSGVTRLDRIRNEYIRGTAHVGRLGDKVREARLRWFGHVQRRDSAIVNIFLLNKTFSVTSPINLFIIVIYRPPGPLDMLRNNQRELRSAARKWKKSKLDTDLISYRTLLSKFSLDVTSAKTSFYKEKLETSAQDP</sequence>
<feature type="compositionally biased region" description="Pro residues" evidence="3">
    <location>
        <begin position="1"/>
        <end position="46"/>
    </location>
</feature>
<organism evidence="6 7">
    <name type="scientific">Hemibagrus guttatus</name>
    <dbReference type="NCBI Taxonomy" id="175788"/>
    <lineage>
        <taxon>Eukaryota</taxon>
        <taxon>Metazoa</taxon>
        <taxon>Chordata</taxon>
        <taxon>Craniata</taxon>
        <taxon>Vertebrata</taxon>
        <taxon>Euteleostomi</taxon>
        <taxon>Actinopterygii</taxon>
        <taxon>Neopterygii</taxon>
        <taxon>Teleostei</taxon>
        <taxon>Ostariophysi</taxon>
        <taxon>Siluriformes</taxon>
        <taxon>Bagridae</taxon>
        <taxon>Hemibagrus</taxon>
    </lineage>
</organism>
<dbReference type="Proteomes" id="UP001274896">
    <property type="component" value="Unassembled WGS sequence"/>
</dbReference>
<dbReference type="Pfam" id="PF00078">
    <property type="entry name" value="RVT_1"/>
    <property type="match status" value="1"/>
</dbReference>
<evidence type="ECO:0000256" key="4">
    <source>
        <dbReference type="SAM" id="Phobius"/>
    </source>
</evidence>
<reference evidence="6" key="1">
    <citation type="submission" date="2023-06" db="EMBL/GenBank/DDBJ databases">
        <title>Male Hemibagrus guttatus genome.</title>
        <authorList>
            <person name="Bian C."/>
        </authorList>
    </citation>
    <scope>NUCLEOTIDE SEQUENCE</scope>
    <source>
        <strain evidence="6">Male_cb2023</strain>
        <tissue evidence="6">Muscle</tissue>
    </source>
</reference>
<dbReference type="EMBL" id="JAUCMX010000027">
    <property type="protein sequence ID" value="KAK3508841.1"/>
    <property type="molecule type" value="Genomic_DNA"/>
</dbReference>
<comment type="similarity">
    <text evidence="1">Belongs to the beta type-B retroviral polymerase family. HERV class-II K(HML-2) pol subfamily.</text>
</comment>
<dbReference type="PANTHER" id="PTHR47027">
    <property type="entry name" value="REVERSE TRANSCRIPTASE DOMAIN-CONTAINING PROTEIN"/>
    <property type="match status" value="1"/>
</dbReference>
<dbReference type="Gene3D" id="3.30.70.270">
    <property type="match status" value="1"/>
</dbReference>
<comment type="caution">
    <text evidence="6">The sequence shown here is derived from an EMBL/GenBank/DDBJ whole genome shotgun (WGS) entry which is preliminary data.</text>
</comment>
<keyword evidence="4" id="KW-1133">Transmembrane helix</keyword>
<dbReference type="AlphaFoldDB" id="A0AAE0PVD5"/>
<dbReference type="InterPro" id="IPR043128">
    <property type="entry name" value="Rev_trsase/Diguanyl_cyclase"/>
</dbReference>
<dbReference type="PANTHER" id="PTHR47027:SF28">
    <property type="entry name" value="ENDONUCLEASE-REVERSE TRANSCRIPTASE"/>
    <property type="match status" value="1"/>
</dbReference>
<evidence type="ECO:0000256" key="1">
    <source>
        <dbReference type="ARBA" id="ARBA00010879"/>
    </source>
</evidence>
<evidence type="ECO:0000259" key="5">
    <source>
        <dbReference type="PROSITE" id="PS50878"/>
    </source>
</evidence>
<keyword evidence="4" id="KW-0472">Membrane</keyword>
<feature type="transmembrane region" description="Helical" evidence="4">
    <location>
        <begin position="68"/>
        <end position="88"/>
    </location>
</feature>
<dbReference type="GO" id="GO:0004523">
    <property type="term" value="F:RNA-DNA hybrid ribonuclease activity"/>
    <property type="evidence" value="ECO:0007669"/>
    <property type="project" value="UniProtKB-EC"/>
</dbReference>
<proteinExistence type="inferred from homology"/>
<keyword evidence="7" id="KW-1185">Reference proteome</keyword>
<feature type="region of interest" description="Disordered" evidence="3">
    <location>
        <begin position="1"/>
        <end position="49"/>
    </location>
</feature>
<feature type="domain" description="Reverse transcriptase" evidence="5">
    <location>
        <begin position="1"/>
        <end position="358"/>
    </location>
</feature>
<gene>
    <name evidence="6" type="ORF">QTP70_009891</name>
</gene>
<dbReference type="InterPro" id="IPR000477">
    <property type="entry name" value="RT_dom"/>
</dbReference>
<evidence type="ECO:0000256" key="3">
    <source>
        <dbReference type="SAM" id="MobiDB-lite"/>
    </source>
</evidence>
<evidence type="ECO:0000313" key="6">
    <source>
        <dbReference type="EMBL" id="KAK3508841.1"/>
    </source>
</evidence>